<keyword evidence="1" id="KW-0472">Membrane</keyword>
<sequence>MAMGSLSSWLYRMCEWITRLVYVNLLWIGFSLLGLLLFGVGPATSSMFMIIRKWVIGQEDVKVFSSFWRAYKKDFWKANLLTLFLVAAGFLLYLDYKFIGNLEGWYTTILSGLLLLLTLLYIVTLVYIFPVFVLFQLRPLQYIKYAIHFGVSSPLSMLLIISSALFMYYLTVNIPATFPFLSGSVISIVIMKRAQKTFSKLEDKYVTS</sequence>
<organism evidence="2 3">
    <name type="scientific">Neobacillus novalis</name>
    <dbReference type="NCBI Taxonomy" id="220687"/>
    <lineage>
        <taxon>Bacteria</taxon>
        <taxon>Bacillati</taxon>
        <taxon>Bacillota</taxon>
        <taxon>Bacilli</taxon>
        <taxon>Bacillales</taxon>
        <taxon>Bacillaceae</taxon>
        <taxon>Neobacillus</taxon>
    </lineage>
</organism>
<reference evidence="2" key="1">
    <citation type="submission" date="2023-05" db="EMBL/GenBank/DDBJ databases">
        <title>Comparative genomics of Bacillaceae isolates and their secondary metabolite potential.</title>
        <authorList>
            <person name="Song L."/>
            <person name="Nielsen L.J."/>
            <person name="Mohite O."/>
            <person name="Xu X."/>
            <person name="Weber T."/>
            <person name="Kovacs A.T."/>
        </authorList>
    </citation>
    <scope>NUCLEOTIDE SEQUENCE</scope>
    <source>
        <strain evidence="2">XLM17</strain>
    </source>
</reference>
<proteinExistence type="predicted"/>
<dbReference type="Proteomes" id="UP001178288">
    <property type="component" value="Chromosome"/>
</dbReference>
<gene>
    <name evidence="2" type="ORF">QNH39_24210</name>
</gene>
<keyword evidence="1" id="KW-0812">Transmembrane</keyword>
<feature type="transmembrane region" description="Helical" evidence="1">
    <location>
        <begin position="147"/>
        <end position="168"/>
    </location>
</feature>
<protein>
    <submittedName>
        <fullName evidence="2">DUF624 domain-containing protein</fullName>
    </submittedName>
</protein>
<keyword evidence="3" id="KW-1185">Reference proteome</keyword>
<keyword evidence="1" id="KW-1133">Transmembrane helix</keyword>
<dbReference type="InterPro" id="IPR006938">
    <property type="entry name" value="DUF624"/>
</dbReference>
<accession>A0AA95MPQ1</accession>
<evidence type="ECO:0000313" key="2">
    <source>
        <dbReference type="EMBL" id="WHY85675.1"/>
    </source>
</evidence>
<evidence type="ECO:0000256" key="1">
    <source>
        <dbReference type="SAM" id="Phobius"/>
    </source>
</evidence>
<feature type="transmembrane region" description="Helical" evidence="1">
    <location>
        <begin position="20"/>
        <end position="43"/>
    </location>
</feature>
<feature type="transmembrane region" description="Helical" evidence="1">
    <location>
        <begin position="174"/>
        <end position="191"/>
    </location>
</feature>
<feature type="transmembrane region" description="Helical" evidence="1">
    <location>
        <begin position="75"/>
        <end position="94"/>
    </location>
</feature>
<name>A0AA95MPQ1_9BACI</name>
<dbReference type="Pfam" id="PF04854">
    <property type="entry name" value="DUF624"/>
    <property type="match status" value="1"/>
</dbReference>
<dbReference type="AlphaFoldDB" id="A0AA95MPQ1"/>
<evidence type="ECO:0000313" key="3">
    <source>
        <dbReference type="Proteomes" id="UP001178288"/>
    </source>
</evidence>
<dbReference type="RefSeq" id="WP_066092506.1">
    <property type="nucleotide sequence ID" value="NZ_CP126114.1"/>
</dbReference>
<dbReference type="KEGG" id="nnv:QNH39_24210"/>
<dbReference type="EMBL" id="CP126114">
    <property type="protein sequence ID" value="WHY85675.1"/>
    <property type="molecule type" value="Genomic_DNA"/>
</dbReference>
<feature type="transmembrane region" description="Helical" evidence="1">
    <location>
        <begin position="114"/>
        <end position="135"/>
    </location>
</feature>